<evidence type="ECO:0000256" key="4">
    <source>
        <dbReference type="PROSITE-ProRule" id="PRU00335"/>
    </source>
</evidence>
<feature type="domain" description="HTH tetR-type" evidence="5">
    <location>
        <begin position="11"/>
        <end position="71"/>
    </location>
</feature>
<dbReference type="AlphaFoldDB" id="H2CAD9"/>
<dbReference type="HOGENOM" id="CLU_1293081_0_0_12"/>
<dbReference type="EMBL" id="JH597773">
    <property type="protein sequence ID" value="EHQ07306.1"/>
    <property type="molecule type" value="Genomic_DNA"/>
</dbReference>
<dbReference type="Pfam" id="PF00440">
    <property type="entry name" value="TetR_N"/>
    <property type="match status" value="1"/>
</dbReference>
<evidence type="ECO:0000259" key="5">
    <source>
        <dbReference type="PROSITE" id="PS50977"/>
    </source>
</evidence>
<evidence type="ECO:0000256" key="1">
    <source>
        <dbReference type="ARBA" id="ARBA00023015"/>
    </source>
</evidence>
<keyword evidence="7" id="KW-1185">Reference proteome</keyword>
<protein>
    <submittedName>
        <fullName evidence="6">Regulatory protein TetR</fullName>
    </submittedName>
</protein>
<dbReference type="SUPFAM" id="SSF46689">
    <property type="entry name" value="Homeodomain-like"/>
    <property type="match status" value="1"/>
</dbReference>
<sequence>MARLKEQQSELDAAARLKRAATELFSQKGYDATSTREIAERAGVNLSLIRYYFKGKEGLYRRLLSDYAEISAAGAGPLLAHLETIEPTLEQLHALFKGLLLALIEQRMAFPELSRILQREWIAGLPHAQHSYDETFSRVADRLAMLLEQAASAGVLRPVNAYSVILMLLNCVEMHFAAKESGISWTKKIMQLPEQSELFAEETATMLLAGIKR</sequence>
<dbReference type="InterPro" id="IPR050109">
    <property type="entry name" value="HTH-type_TetR-like_transc_reg"/>
</dbReference>
<evidence type="ECO:0000256" key="2">
    <source>
        <dbReference type="ARBA" id="ARBA00023125"/>
    </source>
</evidence>
<reference evidence="6 7" key="1">
    <citation type="submission" date="2011-10" db="EMBL/GenBank/DDBJ databases">
        <title>The Improved High-Quality Draft genome of Leptonema illini DSM 21528.</title>
        <authorList>
            <consortium name="US DOE Joint Genome Institute (JGI-PGF)"/>
            <person name="Lucas S."/>
            <person name="Copeland A."/>
            <person name="Lapidus A."/>
            <person name="Glavina del Rio T."/>
            <person name="Dalin E."/>
            <person name="Tice H."/>
            <person name="Bruce D."/>
            <person name="Goodwin L."/>
            <person name="Pitluck S."/>
            <person name="Peters L."/>
            <person name="Mikhailova N."/>
            <person name="Held B."/>
            <person name="Kyrpides N."/>
            <person name="Mavromatis K."/>
            <person name="Ivanova N."/>
            <person name="Markowitz V."/>
            <person name="Cheng J.-F."/>
            <person name="Hugenholtz P."/>
            <person name="Woyke T."/>
            <person name="Wu D."/>
            <person name="Gronow S."/>
            <person name="Wellnitz S."/>
            <person name="Brambilla E.-M."/>
            <person name="Klenk H.-P."/>
            <person name="Eisen J.A."/>
        </authorList>
    </citation>
    <scope>NUCLEOTIDE SEQUENCE [LARGE SCALE GENOMIC DNA]</scope>
    <source>
        <strain evidence="6 7">DSM 21528</strain>
    </source>
</reference>
<keyword evidence="1" id="KW-0805">Transcription regulation</keyword>
<dbReference type="GO" id="GO:0003700">
    <property type="term" value="F:DNA-binding transcription factor activity"/>
    <property type="evidence" value="ECO:0007669"/>
    <property type="project" value="TreeGrafter"/>
</dbReference>
<dbReference type="STRING" id="183.GCA_002009735_03756"/>
<dbReference type="PROSITE" id="PS50977">
    <property type="entry name" value="HTH_TETR_2"/>
    <property type="match status" value="1"/>
</dbReference>
<keyword evidence="2 4" id="KW-0238">DNA-binding</keyword>
<dbReference type="InterPro" id="IPR036271">
    <property type="entry name" value="Tet_transcr_reg_TetR-rel_C_sf"/>
</dbReference>
<dbReference type="SUPFAM" id="SSF48498">
    <property type="entry name" value="Tetracyclin repressor-like, C-terminal domain"/>
    <property type="match status" value="1"/>
</dbReference>
<name>H2CAD9_9LEPT</name>
<accession>H2CAD9</accession>
<evidence type="ECO:0000313" key="6">
    <source>
        <dbReference type="EMBL" id="EHQ07306.1"/>
    </source>
</evidence>
<dbReference type="Proteomes" id="UP000005737">
    <property type="component" value="Unassembled WGS sequence"/>
</dbReference>
<keyword evidence="3" id="KW-0804">Transcription</keyword>
<dbReference type="PANTHER" id="PTHR30055">
    <property type="entry name" value="HTH-TYPE TRANSCRIPTIONAL REGULATOR RUTR"/>
    <property type="match status" value="1"/>
</dbReference>
<dbReference type="GO" id="GO:0000976">
    <property type="term" value="F:transcription cis-regulatory region binding"/>
    <property type="evidence" value="ECO:0007669"/>
    <property type="project" value="TreeGrafter"/>
</dbReference>
<feature type="DNA-binding region" description="H-T-H motif" evidence="4">
    <location>
        <begin position="34"/>
        <end position="53"/>
    </location>
</feature>
<gene>
    <name evidence="6" type="ORF">Lepil_2633</name>
</gene>
<dbReference type="RefSeq" id="WP_002773069.1">
    <property type="nucleotide sequence ID" value="NZ_JH597773.1"/>
</dbReference>
<evidence type="ECO:0000256" key="3">
    <source>
        <dbReference type="ARBA" id="ARBA00023163"/>
    </source>
</evidence>
<proteinExistence type="predicted"/>
<dbReference type="Gene3D" id="1.10.357.10">
    <property type="entry name" value="Tetracycline Repressor, domain 2"/>
    <property type="match status" value="1"/>
</dbReference>
<dbReference type="Gene3D" id="1.10.10.60">
    <property type="entry name" value="Homeodomain-like"/>
    <property type="match status" value="1"/>
</dbReference>
<evidence type="ECO:0000313" key="7">
    <source>
        <dbReference type="Proteomes" id="UP000005737"/>
    </source>
</evidence>
<dbReference type="InterPro" id="IPR009057">
    <property type="entry name" value="Homeodomain-like_sf"/>
</dbReference>
<organism evidence="6 7">
    <name type="scientific">Leptonema illini DSM 21528</name>
    <dbReference type="NCBI Taxonomy" id="929563"/>
    <lineage>
        <taxon>Bacteria</taxon>
        <taxon>Pseudomonadati</taxon>
        <taxon>Spirochaetota</taxon>
        <taxon>Spirochaetia</taxon>
        <taxon>Leptospirales</taxon>
        <taxon>Leptospiraceae</taxon>
        <taxon>Leptonema</taxon>
    </lineage>
</organism>
<dbReference type="InterPro" id="IPR001647">
    <property type="entry name" value="HTH_TetR"/>
</dbReference>
<dbReference type="PANTHER" id="PTHR30055:SF234">
    <property type="entry name" value="HTH-TYPE TRANSCRIPTIONAL REGULATOR BETI"/>
    <property type="match status" value="1"/>
</dbReference>
<dbReference type="PRINTS" id="PR00455">
    <property type="entry name" value="HTHTETR"/>
</dbReference>